<reference evidence="11" key="1">
    <citation type="submission" date="2025-08" db="UniProtKB">
        <authorList>
            <consortium name="RefSeq"/>
        </authorList>
    </citation>
    <scope>IDENTIFICATION</scope>
    <source>
        <tissue evidence="11">Testes</tissue>
    </source>
</reference>
<feature type="transmembrane region" description="Helical" evidence="8">
    <location>
        <begin position="1005"/>
        <end position="1025"/>
    </location>
</feature>
<evidence type="ECO:0000313" key="10">
    <source>
        <dbReference type="Proteomes" id="UP000694865"/>
    </source>
</evidence>
<keyword evidence="5 8" id="KW-1133">Transmembrane helix</keyword>
<dbReference type="Pfam" id="PF19055">
    <property type="entry name" value="ABC2_membrane_7"/>
    <property type="match status" value="1"/>
</dbReference>
<dbReference type="Pfam" id="PF01061">
    <property type="entry name" value="ABC2_membrane"/>
    <property type="match status" value="1"/>
</dbReference>
<feature type="non-terminal residue" evidence="11">
    <location>
        <position position="1044"/>
    </location>
</feature>
<keyword evidence="10" id="KW-1185">Reference proteome</keyword>
<dbReference type="Proteomes" id="UP000694865">
    <property type="component" value="Unplaced"/>
</dbReference>
<dbReference type="Pfam" id="PF00005">
    <property type="entry name" value="ABC_tran"/>
    <property type="match status" value="1"/>
</dbReference>
<feature type="transmembrane region" description="Helical" evidence="8">
    <location>
        <begin position="755"/>
        <end position="779"/>
    </location>
</feature>
<dbReference type="SUPFAM" id="SSF52540">
    <property type="entry name" value="P-loop containing nucleoside triphosphate hydrolases"/>
    <property type="match status" value="1"/>
</dbReference>
<keyword evidence="4 8" id="KW-0812">Transmembrane</keyword>
<dbReference type="InterPro" id="IPR050352">
    <property type="entry name" value="ABCG_transporters"/>
</dbReference>
<dbReference type="PROSITE" id="PS50893">
    <property type="entry name" value="ABC_TRANSPORTER_2"/>
    <property type="match status" value="1"/>
</dbReference>
<feature type="compositionally biased region" description="Polar residues" evidence="7">
    <location>
        <begin position="187"/>
        <end position="205"/>
    </location>
</feature>
<evidence type="ECO:0000256" key="6">
    <source>
        <dbReference type="ARBA" id="ARBA00023136"/>
    </source>
</evidence>
<dbReference type="InterPro" id="IPR027417">
    <property type="entry name" value="P-loop_NTPase"/>
</dbReference>
<evidence type="ECO:0000256" key="4">
    <source>
        <dbReference type="ARBA" id="ARBA00022692"/>
    </source>
</evidence>
<feature type="region of interest" description="Disordered" evidence="7">
    <location>
        <begin position="106"/>
        <end position="304"/>
    </location>
</feature>
<dbReference type="InterPro" id="IPR043926">
    <property type="entry name" value="ABCG_dom"/>
</dbReference>
<name>A0ABM0MXH1_SACKO</name>
<keyword evidence="3" id="KW-0813">Transport</keyword>
<feature type="compositionally biased region" description="Polar residues" evidence="7">
    <location>
        <begin position="24"/>
        <end position="44"/>
    </location>
</feature>
<comment type="similarity">
    <text evidence="2">Belongs to the ABC transporter superfamily. ABCG family. Eye pigment precursor importer (TC 3.A.1.204) subfamily.</text>
</comment>
<feature type="transmembrane region" description="Helical" evidence="8">
    <location>
        <begin position="786"/>
        <end position="808"/>
    </location>
</feature>
<evidence type="ECO:0000256" key="7">
    <source>
        <dbReference type="SAM" id="MobiDB-lite"/>
    </source>
</evidence>
<evidence type="ECO:0000256" key="2">
    <source>
        <dbReference type="ARBA" id="ARBA00005814"/>
    </source>
</evidence>
<feature type="compositionally biased region" description="Polar residues" evidence="7">
    <location>
        <begin position="259"/>
        <end position="278"/>
    </location>
</feature>
<dbReference type="PANTHER" id="PTHR48041">
    <property type="entry name" value="ABC TRANSPORTER G FAMILY MEMBER 28"/>
    <property type="match status" value="1"/>
</dbReference>
<dbReference type="InterPro" id="IPR013525">
    <property type="entry name" value="ABC2_TM"/>
</dbReference>
<dbReference type="InterPro" id="IPR003439">
    <property type="entry name" value="ABC_transporter-like_ATP-bd"/>
</dbReference>
<gene>
    <name evidence="11" type="primary">LOC100374250</name>
</gene>
<comment type="subcellular location">
    <subcellularLocation>
        <location evidence="1">Membrane</location>
        <topology evidence="1">Multi-pass membrane protein</topology>
    </subcellularLocation>
</comment>
<dbReference type="PROSITE" id="PS00211">
    <property type="entry name" value="ABC_TRANSPORTER_1"/>
    <property type="match status" value="1"/>
</dbReference>
<evidence type="ECO:0000256" key="1">
    <source>
        <dbReference type="ARBA" id="ARBA00004141"/>
    </source>
</evidence>
<keyword evidence="6 8" id="KW-0472">Membrane</keyword>
<protein>
    <submittedName>
        <fullName evidence="11">ABC transporter G family member 3-like</fullName>
    </submittedName>
</protein>
<dbReference type="InterPro" id="IPR017871">
    <property type="entry name" value="ABC_transporter-like_CS"/>
</dbReference>
<feature type="compositionally biased region" description="Polar residues" evidence="7">
    <location>
        <begin position="113"/>
        <end position="133"/>
    </location>
</feature>
<feature type="transmembrane region" description="Helical" evidence="8">
    <location>
        <begin position="727"/>
        <end position="749"/>
    </location>
</feature>
<evidence type="ECO:0000259" key="9">
    <source>
        <dbReference type="PROSITE" id="PS50893"/>
    </source>
</evidence>
<accession>A0ABM0MXH1</accession>
<dbReference type="RefSeq" id="XP_006824712.1">
    <property type="nucleotide sequence ID" value="XM_006824649.1"/>
</dbReference>
<feature type="transmembrane region" description="Helical" evidence="8">
    <location>
        <begin position="649"/>
        <end position="668"/>
    </location>
</feature>
<feature type="domain" description="ABC transporter" evidence="9">
    <location>
        <begin position="308"/>
        <end position="553"/>
    </location>
</feature>
<dbReference type="GeneID" id="100374250"/>
<proteinExistence type="inferred from homology"/>
<dbReference type="Gene3D" id="3.40.50.300">
    <property type="entry name" value="P-loop containing nucleotide triphosphate hydrolases"/>
    <property type="match status" value="1"/>
</dbReference>
<feature type="non-terminal residue" evidence="11">
    <location>
        <position position="1"/>
    </location>
</feature>
<feature type="region of interest" description="Disordered" evidence="7">
    <location>
        <begin position="1"/>
        <end position="84"/>
    </location>
</feature>
<evidence type="ECO:0000256" key="3">
    <source>
        <dbReference type="ARBA" id="ARBA00022448"/>
    </source>
</evidence>
<evidence type="ECO:0000256" key="5">
    <source>
        <dbReference type="ARBA" id="ARBA00022989"/>
    </source>
</evidence>
<sequence length="1044" mass="111731">TSPSPGCSNGTPHIPAPPPPWCSIGSSQIPAPSPPGCSNGTPQIPGSPPPGCSNGTPQIPSPLPGCSNGTPQIPAPLPPGCSNGTPQIPALSPPWCSIGSSQIPAPPPPGCSIGSSQIPAPSPPGCSNGTPQIPGSPPPGCSNGTPQIPSPLPGCSNGTPQIPAPLPPGCSNGTPQIPALPPPWCSIGSSQIPAPSPPGCSNGTPQIPAPPPGCSNGTPQIPAPSSPGCSNGTPQIPAPSPPGCSNGTPQIPAPPPGCSNGTSQIPAPSSPGCSNGTPQIPAPPPSGCSNGTPQIPAPPPSGCSNGTPQIVVLSRKFKRCNSDTCLHPYPPQGFLWFKIAQNFVVRNGAGKTSLLNVLAFHDFGQLEVKGQVTINGEPLSDHMSSLMAYVPQNDLFFSLLTVREHLQFQALVRMDKFISKEKRMERVEEVMEELGLYKCSNVKIGSAGEFRGISGGERKRLAVASELLTNPPLFILDEPTTGLDSSMAEIVVTKLQDLALKGHTVICTVHQPSSETFLLIDRLYLLCEGSVVYFGSSAEAVNYFANQGFRCPEDYSPMDYFLILLSCRMDSLAEDTERIQLLCSNYAKSSYAETTANVLSTINVVHERDTEEVKLQSGCRYKNGWWPQFNALLWRSWLVSTREPNVTRARFGGAMFLALVMGLSYFQLEYNQSGIMNITGSLFGLMWGGSGEAFGPVLRAVQGEMPIFTKENNSGMYRIDVYFLTKILSQIPAFFTISVLYTTFLYWIMGLTPLIERYLICVLLCVMITDALTAIGITISCFCPTIFVASVVAVMVNISLYVVGGFYINVFILCNATPYGFPHDQVSNQHIFILCNATPYGFPHDQVSNQQVFILCNATPYGFPDDQVSNQQVFILCNATPYGFPDDQVSNQQVFILCNAIPYEFPHDQVSNQQVFILCNATPYGFPHDQVSNQQVFISCNATSCGFPHDSVSDQQVCISCNATPYGFPHDLVSNHQVSDQQVFILCNAISYGFPHDQNQIIVDVVGLISLMVGYRIIGLAVLLFRCRRRSATTSFSVNANKTQ</sequence>
<evidence type="ECO:0000256" key="8">
    <source>
        <dbReference type="SAM" id="Phobius"/>
    </source>
</evidence>
<organism evidence="10 11">
    <name type="scientific">Saccoglossus kowalevskii</name>
    <name type="common">Acorn worm</name>
    <dbReference type="NCBI Taxonomy" id="10224"/>
    <lineage>
        <taxon>Eukaryota</taxon>
        <taxon>Metazoa</taxon>
        <taxon>Hemichordata</taxon>
        <taxon>Enteropneusta</taxon>
        <taxon>Harrimaniidae</taxon>
        <taxon>Saccoglossus</taxon>
    </lineage>
</organism>
<evidence type="ECO:0000313" key="11">
    <source>
        <dbReference type="RefSeq" id="XP_006824712.1"/>
    </source>
</evidence>
<dbReference type="PANTHER" id="PTHR48041:SF139">
    <property type="entry name" value="PROTEIN SCARLET"/>
    <property type="match status" value="1"/>
</dbReference>
<feature type="compositionally biased region" description="Polar residues" evidence="7">
    <location>
        <begin position="1"/>
        <end position="11"/>
    </location>
</feature>